<proteinExistence type="predicted"/>
<sequence>MKLQVTDRGLLIPKELLGKSHEVELSFQGDRIIITPTGDTPSIWDLGKNPVECDVTGAASDPDRYLYGQ</sequence>
<dbReference type="RefSeq" id="WP_332864282.1">
    <property type="nucleotide sequence ID" value="NZ_JBAFSM010000010.1"/>
</dbReference>
<reference evidence="1 2" key="1">
    <citation type="submission" date="2024-01" db="EMBL/GenBank/DDBJ databases">
        <title>Genomic insights into the taxonomy and metabolism of the cyanobacterium Pannus brasiliensis CCIBt3594.</title>
        <authorList>
            <person name="Machado M."/>
            <person name="Botero N.B."/>
            <person name="Andreote A.P.D."/>
            <person name="Feitosa A.M.T."/>
            <person name="Popin R."/>
            <person name="Sivonen K."/>
            <person name="Fiore M.F."/>
        </authorList>
    </citation>
    <scope>NUCLEOTIDE SEQUENCE [LARGE SCALE GENOMIC DNA]</scope>
    <source>
        <strain evidence="1 2">CCIBt3594</strain>
    </source>
</reference>
<evidence type="ECO:0000313" key="1">
    <source>
        <dbReference type="EMBL" id="MEG3436817.1"/>
    </source>
</evidence>
<evidence type="ECO:0000313" key="2">
    <source>
        <dbReference type="Proteomes" id="UP001328733"/>
    </source>
</evidence>
<organism evidence="1 2">
    <name type="scientific">Pannus brasiliensis CCIBt3594</name>
    <dbReference type="NCBI Taxonomy" id="1427578"/>
    <lineage>
        <taxon>Bacteria</taxon>
        <taxon>Bacillati</taxon>
        <taxon>Cyanobacteriota</taxon>
        <taxon>Cyanophyceae</taxon>
        <taxon>Oscillatoriophycideae</taxon>
        <taxon>Chroococcales</taxon>
        <taxon>Microcystaceae</taxon>
        <taxon>Pannus</taxon>
    </lineage>
</organism>
<accession>A0AAW9QGB5</accession>
<dbReference type="Proteomes" id="UP001328733">
    <property type="component" value="Unassembled WGS sequence"/>
</dbReference>
<name>A0AAW9QGB5_9CHRO</name>
<keyword evidence="2" id="KW-1185">Reference proteome</keyword>
<protein>
    <recommendedName>
        <fullName evidence="3">AbrB-like protein</fullName>
    </recommendedName>
</protein>
<evidence type="ECO:0008006" key="3">
    <source>
        <dbReference type="Google" id="ProtNLM"/>
    </source>
</evidence>
<dbReference type="AlphaFoldDB" id="A0AAW9QGB5"/>
<gene>
    <name evidence="1" type="ORF">V0288_06760</name>
</gene>
<dbReference type="EMBL" id="JBAFSM010000010">
    <property type="protein sequence ID" value="MEG3436817.1"/>
    <property type="molecule type" value="Genomic_DNA"/>
</dbReference>
<comment type="caution">
    <text evidence="1">The sequence shown here is derived from an EMBL/GenBank/DDBJ whole genome shotgun (WGS) entry which is preliminary data.</text>
</comment>